<gene>
    <name evidence="1" type="ORF">VV01_19725</name>
</gene>
<dbReference type="OrthoDB" id="369674at2"/>
<sequence>MLDPTMRHLLLDGLRPPQGSHVDSAVATTFTLDLSAALLPPIAFTSFGLEDGTSDPVVLLESIRRAADRVTIFCQAGMIGVPQQAPDLVAFLEPMVHQVAPPRGGLFHPKMWLLKFVDDAGTPTYRLLVMSRNLAHDNSWDLIVRLDSTGLADTDREENDDLFSFVSELARTPGLASHRRRAIAALARDVRRVEWELPEGIESLTFHHLRAGSEPIDWRATRACVISPFVNDEGLQTVTEHASERHVVARPGQLDLLKPDTVSGLQTYVLDPASGSIPSDADDFTKDPESTSTDKLGMLADLHAKLYVLEPAGSRWSRARVLIGSANATSAALASNVELMVEMVGAAKEFGVDSVIGPDAPMRPLIQSYPTEGGHQLGDRDDLEAKVESAVRMIASLPHSIVVEPDDNGSHTLRLTVDGSYPHRDEWECEVGLLTRPGRTRQVALGTSPQLEFDGVPTADVTAFVTVRVSAPMDVVVSTVVVADLDGAPTDRLDQVIARQIDTPDKLMRLIRMLLDFGNPALLAELTASNTADGTGSWAAGSAGELEMVLRALATNPKAIDSIDDLIRRLERTEHGRTLIGDEWGSFWQTVREARKQVTA</sequence>
<dbReference type="Proteomes" id="UP000037397">
    <property type="component" value="Unassembled WGS sequence"/>
</dbReference>
<name>A0A0L6CM87_9MICO</name>
<keyword evidence="2" id="KW-1185">Reference proteome</keyword>
<dbReference type="EMBL" id="LAIR01000002">
    <property type="protein sequence ID" value="KNX38857.1"/>
    <property type="molecule type" value="Genomic_DNA"/>
</dbReference>
<reference evidence="2" key="1">
    <citation type="submission" date="2015-03" db="EMBL/GenBank/DDBJ databases">
        <title>Luteipulveratus halotolerans sp. nov., a novel actinobacterium (Dermacoccaceae) from Sarawak, Malaysia.</title>
        <authorList>
            <person name="Juboi H."/>
            <person name="Basik A."/>
            <person name="Shamsul S.S."/>
            <person name="Arnold P."/>
            <person name="Schmitt E.K."/>
            <person name="Sanglier J.-J."/>
            <person name="Yeo T."/>
        </authorList>
    </citation>
    <scope>NUCLEOTIDE SEQUENCE [LARGE SCALE GENOMIC DNA]</scope>
    <source>
        <strain evidence="2">C296001</strain>
    </source>
</reference>
<dbReference type="InterPro" id="IPR059166">
    <property type="entry name" value="PLD-like_cat"/>
</dbReference>
<dbReference type="RefSeq" id="WP_050671382.1">
    <property type="nucleotide sequence ID" value="NZ_LAIR01000002.1"/>
</dbReference>
<dbReference type="Gene3D" id="3.30.870.10">
    <property type="entry name" value="Endonuclease Chain A"/>
    <property type="match status" value="1"/>
</dbReference>
<evidence type="ECO:0008006" key="3">
    <source>
        <dbReference type="Google" id="ProtNLM"/>
    </source>
</evidence>
<protein>
    <recommendedName>
        <fullName evidence="3">PLD phosphodiesterase domain-containing protein</fullName>
    </recommendedName>
</protein>
<comment type="caution">
    <text evidence="1">The sequence shown here is derived from an EMBL/GenBank/DDBJ whole genome shotgun (WGS) entry which is preliminary data.</text>
</comment>
<evidence type="ECO:0000313" key="2">
    <source>
        <dbReference type="Proteomes" id="UP000037397"/>
    </source>
</evidence>
<dbReference type="AlphaFoldDB" id="A0A0L6CM87"/>
<dbReference type="STRING" id="1631356.VV01_19725"/>
<accession>A0A0L6CM87</accession>
<evidence type="ECO:0000313" key="1">
    <source>
        <dbReference type="EMBL" id="KNX38857.1"/>
    </source>
</evidence>
<organism evidence="1 2">
    <name type="scientific">Luteipulveratus halotolerans</name>
    <dbReference type="NCBI Taxonomy" id="1631356"/>
    <lineage>
        <taxon>Bacteria</taxon>
        <taxon>Bacillati</taxon>
        <taxon>Actinomycetota</taxon>
        <taxon>Actinomycetes</taxon>
        <taxon>Micrococcales</taxon>
        <taxon>Dermacoccaceae</taxon>
        <taxon>Luteipulveratus</taxon>
    </lineage>
</organism>
<dbReference type="PATRIC" id="fig|1631356.3.peg.3960"/>
<proteinExistence type="predicted"/>
<dbReference type="CDD" id="cd09176">
    <property type="entry name" value="PLDc_unchar6"/>
    <property type="match status" value="1"/>
</dbReference>